<evidence type="ECO:0000256" key="4">
    <source>
        <dbReference type="ARBA" id="ARBA00022598"/>
    </source>
</evidence>
<dbReference type="Pfam" id="PF08264">
    <property type="entry name" value="Anticodon_1"/>
    <property type="match status" value="1"/>
</dbReference>
<dbReference type="Gene3D" id="3.90.740.10">
    <property type="entry name" value="Valyl/Leucyl/Isoleucyl-tRNA synthetase, editing domain"/>
    <property type="match status" value="1"/>
</dbReference>
<evidence type="ECO:0000259" key="13">
    <source>
        <dbReference type="Pfam" id="PF00133"/>
    </source>
</evidence>
<keyword evidence="4 16" id="KW-0436">Ligase</keyword>
<dbReference type="PANTHER" id="PTHR11946:SF93">
    <property type="entry name" value="VALINE--TRNA LIGASE, CHLOROPLASTIC_MITOCHONDRIAL 2"/>
    <property type="match status" value="1"/>
</dbReference>
<dbReference type="Gene3D" id="3.40.50.620">
    <property type="entry name" value="HUPs"/>
    <property type="match status" value="2"/>
</dbReference>
<dbReference type="GO" id="GO:0006438">
    <property type="term" value="P:valyl-tRNA aminoacylation"/>
    <property type="evidence" value="ECO:0007669"/>
    <property type="project" value="InterPro"/>
</dbReference>
<comment type="catalytic activity">
    <reaction evidence="11">
        <text>tRNA(Val) + L-valine + ATP = L-valyl-tRNA(Val) + AMP + diphosphate</text>
        <dbReference type="Rhea" id="RHEA:10704"/>
        <dbReference type="Rhea" id="RHEA-COMP:9672"/>
        <dbReference type="Rhea" id="RHEA-COMP:9708"/>
        <dbReference type="ChEBI" id="CHEBI:30616"/>
        <dbReference type="ChEBI" id="CHEBI:33019"/>
        <dbReference type="ChEBI" id="CHEBI:57762"/>
        <dbReference type="ChEBI" id="CHEBI:78442"/>
        <dbReference type="ChEBI" id="CHEBI:78537"/>
        <dbReference type="ChEBI" id="CHEBI:456215"/>
        <dbReference type="EC" id="6.1.1.9"/>
    </reaction>
</comment>
<evidence type="ECO:0000256" key="7">
    <source>
        <dbReference type="ARBA" id="ARBA00022917"/>
    </source>
</evidence>
<organism evidence="16">
    <name type="scientific">hydrothermal vent metagenome</name>
    <dbReference type="NCBI Taxonomy" id="652676"/>
    <lineage>
        <taxon>unclassified sequences</taxon>
        <taxon>metagenomes</taxon>
        <taxon>ecological metagenomes</taxon>
    </lineage>
</organism>
<dbReference type="FunFam" id="3.40.50.620:FF:000078">
    <property type="entry name" value="Valine--tRNA ligase, mitochondrial"/>
    <property type="match status" value="1"/>
</dbReference>
<dbReference type="InterPro" id="IPR002300">
    <property type="entry name" value="aa-tRNA-synth_Ia"/>
</dbReference>
<dbReference type="PROSITE" id="PS00178">
    <property type="entry name" value="AA_TRNA_LIGASE_I"/>
    <property type="match status" value="1"/>
</dbReference>
<gene>
    <name evidence="16" type="ORF">MNBD_CHLOROFLEXI01-886</name>
</gene>
<evidence type="ECO:0000313" key="16">
    <source>
        <dbReference type="EMBL" id="VAW32070.1"/>
    </source>
</evidence>
<reference evidence="16" key="1">
    <citation type="submission" date="2018-06" db="EMBL/GenBank/DDBJ databases">
        <authorList>
            <person name="Zhirakovskaya E."/>
        </authorList>
    </citation>
    <scope>NUCLEOTIDE SEQUENCE</scope>
</reference>
<dbReference type="Pfam" id="PF00133">
    <property type="entry name" value="tRNA-synt_1"/>
    <property type="match status" value="1"/>
</dbReference>
<dbReference type="GO" id="GO:0005524">
    <property type="term" value="F:ATP binding"/>
    <property type="evidence" value="ECO:0007669"/>
    <property type="project" value="UniProtKB-KW"/>
</dbReference>
<dbReference type="GO" id="GO:0002161">
    <property type="term" value="F:aminoacyl-tRNA deacylase activity"/>
    <property type="evidence" value="ECO:0007669"/>
    <property type="project" value="InterPro"/>
</dbReference>
<dbReference type="InterPro" id="IPR013155">
    <property type="entry name" value="M/V/L/I-tRNA-synth_anticd-bd"/>
</dbReference>
<evidence type="ECO:0000256" key="12">
    <source>
        <dbReference type="SAM" id="Coils"/>
    </source>
</evidence>
<proteinExistence type="inferred from homology"/>
<keyword evidence="6" id="KW-0067">ATP-binding</keyword>
<evidence type="ECO:0000259" key="15">
    <source>
        <dbReference type="Pfam" id="PF10458"/>
    </source>
</evidence>
<dbReference type="InterPro" id="IPR010978">
    <property type="entry name" value="tRNA-bd_arm"/>
</dbReference>
<dbReference type="InterPro" id="IPR001412">
    <property type="entry name" value="aa-tRNA-synth_I_CS"/>
</dbReference>
<dbReference type="SUPFAM" id="SSF52374">
    <property type="entry name" value="Nucleotidylyl transferase"/>
    <property type="match status" value="1"/>
</dbReference>
<dbReference type="NCBIfam" id="NF004349">
    <property type="entry name" value="PRK05729.1"/>
    <property type="match status" value="1"/>
</dbReference>
<sequence>MTKMPKAYDFSSTEERLYKWWEENGWFKPEARPDDAKPFVISIPPPNVTGALHMGHVMFVALEDLMIRRARMQGFAALWVPGTDHAGIATQLQVEKMLRANGTSREEIGREEFEDAAWEWKGKYGGRIINQLRRLGASCDWERERFTLDDGLSAAVKEAFVRLYRMGLIYQAEYLVNWSPGLQTAVSDLEVEYSEEQGTMYHFKYPVKGGGFIPVATTRPETILGDTAVAVHPDDARYQQFVGKTALVPMLNREIAIIADEYVDMSFGTGALKITPGHDPNDFEIGQRHKLPIINIMNKDATLNENAGDYVGMDRFECRKKLWADMETADLTLKTEAHTLNVPRSQRGGEIIEPLVSRQWYVNVEPAAKMGLDAVHRGRIRIVPGRFVKVWDNWLENIRPWCISRQLWWGHQIPAWYVNGDESQLIVARSEEDAVAEAREKYGEDASLTRDPDVLDTWFSSALWPFSTLGWPENTPDLQRFYPTDVIETGYDILFFWVARMVMSAALFTNDIPFHTVYLHGLVRDEHGRRMSKSFGNVTDPLEVMGELGTDALRFTLLTSGTPGNDLNLDISRVESNRNFANKIWNTARFITTNLDKVSGADASDTPNYTAADQWILTRLSEVTETADRLMDNYQFGEAGRQVYDFLWGDYADWYVELAKVQLRVGGSRAWMTLSVLRQVLDNCLRLLHPYIPYVTEETWQQLKQAFETADLGIAPVEGWADALIIADWPAVGEQFATAAADFERLRELIRAIRAARADNKVEPGKWITAVISAGDKADFIAKQKAILCFLARLDEAALVVAETAVAPEQAITLSLGEISCYLPLSGLVDLDKERARLGKELVNLEQEIKRLTGLLNSPFAQKAPEAVVQKERDKLADLQASHAELSERLASL</sequence>
<dbReference type="InterPro" id="IPR037118">
    <property type="entry name" value="Val-tRNA_synth_C_sf"/>
</dbReference>
<dbReference type="Pfam" id="PF10458">
    <property type="entry name" value="Val_tRNA-synt_C"/>
    <property type="match status" value="1"/>
</dbReference>
<dbReference type="FunFam" id="3.90.740.10:FF:000005">
    <property type="entry name" value="Valine--tRNA ligase, mitochondrial"/>
    <property type="match status" value="1"/>
</dbReference>
<dbReference type="SUPFAM" id="SSF50677">
    <property type="entry name" value="ValRS/IleRS/LeuRS editing domain"/>
    <property type="match status" value="1"/>
</dbReference>
<dbReference type="EC" id="6.1.1.9" evidence="2"/>
<dbReference type="Gene3D" id="1.10.730.10">
    <property type="entry name" value="Isoleucyl-tRNA Synthetase, Domain 1"/>
    <property type="match status" value="1"/>
</dbReference>
<evidence type="ECO:0000256" key="3">
    <source>
        <dbReference type="ARBA" id="ARBA00022490"/>
    </source>
</evidence>
<dbReference type="EMBL" id="UOEU01000318">
    <property type="protein sequence ID" value="VAW32070.1"/>
    <property type="molecule type" value="Genomic_DNA"/>
</dbReference>
<evidence type="ECO:0000256" key="1">
    <source>
        <dbReference type="ARBA" id="ARBA00004496"/>
    </source>
</evidence>
<evidence type="ECO:0000256" key="11">
    <source>
        <dbReference type="ARBA" id="ARBA00047552"/>
    </source>
</evidence>
<keyword evidence="9 16" id="KW-0030">Aminoacyl-tRNA synthetase</keyword>
<dbReference type="CDD" id="cd00817">
    <property type="entry name" value="ValRS_core"/>
    <property type="match status" value="1"/>
</dbReference>
<dbReference type="HAMAP" id="MF_02004">
    <property type="entry name" value="Val_tRNA_synth_type1"/>
    <property type="match status" value="1"/>
</dbReference>
<evidence type="ECO:0000256" key="5">
    <source>
        <dbReference type="ARBA" id="ARBA00022741"/>
    </source>
</evidence>
<keyword evidence="3" id="KW-0963">Cytoplasm</keyword>
<dbReference type="GO" id="GO:0005829">
    <property type="term" value="C:cytosol"/>
    <property type="evidence" value="ECO:0007669"/>
    <property type="project" value="TreeGrafter"/>
</dbReference>
<keyword evidence="5" id="KW-0547">Nucleotide-binding</keyword>
<evidence type="ECO:0000259" key="14">
    <source>
        <dbReference type="Pfam" id="PF08264"/>
    </source>
</evidence>
<dbReference type="AlphaFoldDB" id="A0A3B0USL2"/>
<comment type="subcellular location">
    <subcellularLocation>
        <location evidence="1">Cytoplasm</location>
    </subcellularLocation>
</comment>
<keyword evidence="7" id="KW-0648">Protein biosynthesis</keyword>
<evidence type="ECO:0000256" key="10">
    <source>
        <dbReference type="ARBA" id="ARBA00029936"/>
    </source>
</evidence>
<dbReference type="NCBIfam" id="TIGR00422">
    <property type="entry name" value="valS"/>
    <property type="match status" value="1"/>
</dbReference>
<evidence type="ECO:0000256" key="6">
    <source>
        <dbReference type="ARBA" id="ARBA00022840"/>
    </source>
</evidence>
<dbReference type="Gene3D" id="1.10.287.380">
    <property type="entry name" value="Valyl-tRNA synthetase, C-terminal domain"/>
    <property type="match status" value="1"/>
</dbReference>
<dbReference type="FunFam" id="1.10.730.10:FF:000014">
    <property type="entry name" value="Valine--tRNA ligase"/>
    <property type="match status" value="1"/>
</dbReference>
<dbReference type="InterPro" id="IPR009008">
    <property type="entry name" value="Val/Leu/Ile-tRNA-synth_edit"/>
</dbReference>
<dbReference type="FunFam" id="1.10.287.380:FF:000001">
    <property type="entry name" value="Valine--tRNA ligase"/>
    <property type="match status" value="1"/>
</dbReference>
<accession>A0A3B0USL2</accession>
<keyword evidence="8 12" id="KW-0175">Coiled coil</keyword>
<name>A0A3B0USL2_9ZZZZ</name>
<dbReference type="InterPro" id="IPR002303">
    <property type="entry name" value="Valyl-tRNA_ligase"/>
</dbReference>
<feature type="domain" description="Methionyl/Valyl/Leucyl/Isoleucyl-tRNA synthetase anticodon-binding" evidence="14">
    <location>
        <begin position="613"/>
        <end position="769"/>
    </location>
</feature>
<dbReference type="PRINTS" id="PR00986">
    <property type="entry name" value="TRNASYNTHVAL"/>
</dbReference>
<dbReference type="SUPFAM" id="SSF47323">
    <property type="entry name" value="Anticodon-binding domain of a subclass of class I aminoacyl-tRNA synthetases"/>
    <property type="match status" value="1"/>
</dbReference>
<dbReference type="SUPFAM" id="SSF46589">
    <property type="entry name" value="tRNA-binding arm"/>
    <property type="match status" value="1"/>
</dbReference>
<protein>
    <recommendedName>
        <fullName evidence="2">valine--tRNA ligase</fullName>
        <ecNumber evidence="2">6.1.1.9</ecNumber>
    </recommendedName>
    <alternativeName>
        <fullName evidence="10">Valyl-tRNA synthetase</fullName>
    </alternativeName>
</protein>
<dbReference type="CDD" id="cd07962">
    <property type="entry name" value="Anticodon_Ia_Val"/>
    <property type="match status" value="1"/>
</dbReference>
<dbReference type="PANTHER" id="PTHR11946">
    <property type="entry name" value="VALYL-TRNA SYNTHETASES"/>
    <property type="match status" value="1"/>
</dbReference>
<feature type="coiled-coil region" evidence="12">
    <location>
        <begin position="828"/>
        <end position="889"/>
    </location>
</feature>
<dbReference type="FunFam" id="3.40.50.620:FF:000020">
    <property type="entry name" value="Valine--tRNA ligase, mitochondrial"/>
    <property type="match status" value="1"/>
</dbReference>
<feature type="domain" description="Aminoacyl-tRNA synthetase class Ia" evidence="13">
    <location>
        <begin position="17"/>
        <end position="570"/>
    </location>
</feature>
<feature type="domain" description="Valyl-tRNA synthetase tRNA-binding arm" evidence="15">
    <location>
        <begin position="830"/>
        <end position="893"/>
    </location>
</feature>
<evidence type="ECO:0000256" key="8">
    <source>
        <dbReference type="ARBA" id="ARBA00023054"/>
    </source>
</evidence>
<evidence type="ECO:0000256" key="2">
    <source>
        <dbReference type="ARBA" id="ARBA00013169"/>
    </source>
</evidence>
<dbReference type="InterPro" id="IPR019499">
    <property type="entry name" value="Val-tRNA_synth_tRNA-bd"/>
</dbReference>
<dbReference type="InterPro" id="IPR014729">
    <property type="entry name" value="Rossmann-like_a/b/a_fold"/>
</dbReference>
<dbReference type="GO" id="GO:0004832">
    <property type="term" value="F:valine-tRNA ligase activity"/>
    <property type="evidence" value="ECO:0007669"/>
    <property type="project" value="UniProtKB-EC"/>
</dbReference>
<dbReference type="InterPro" id="IPR033705">
    <property type="entry name" value="Anticodon_Ia_Val"/>
</dbReference>
<dbReference type="InterPro" id="IPR009080">
    <property type="entry name" value="tRNAsynth_Ia_anticodon-bd"/>
</dbReference>
<evidence type="ECO:0000256" key="9">
    <source>
        <dbReference type="ARBA" id="ARBA00023146"/>
    </source>
</evidence>